<dbReference type="InterPro" id="IPR038063">
    <property type="entry name" value="Transpep_catalytic_dom"/>
</dbReference>
<dbReference type="GO" id="GO:0016740">
    <property type="term" value="F:transferase activity"/>
    <property type="evidence" value="ECO:0007669"/>
    <property type="project" value="UniProtKB-KW"/>
</dbReference>
<dbReference type="SUPFAM" id="SSF47090">
    <property type="entry name" value="PGBD-like"/>
    <property type="match status" value="1"/>
</dbReference>
<evidence type="ECO:0000256" key="5">
    <source>
        <dbReference type="ARBA" id="ARBA00022984"/>
    </source>
</evidence>
<evidence type="ECO:0000313" key="9">
    <source>
        <dbReference type="EMBL" id="AEL24745.1"/>
    </source>
</evidence>
<dbReference type="GO" id="GO:0009252">
    <property type="term" value="P:peptidoglycan biosynthetic process"/>
    <property type="evidence" value="ECO:0007669"/>
    <property type="project" value="UniProtKB-UniPathway"/>
</dbReference>
<dbReference type="AlphaFoldDB" id="G0IUI2"/>
<keyword evidence="10" id="KW-1185">Reference proteome</keyword>
<dbReference type="RefSeq" id="WP_014019042.1">
    <property type="nucleotide sequence ID" value="NC_015914.1"/>
</dbReference>
<dbReference type="GO" id="GO:0008360">
    <property type="term" value="P:regulation of cell shape"/>
    <property type="evidence" value="ECO:0007669"/>
    <property type="project" value="UniProtKB-UniRule"/>
</dbReference>
<reference evidence="10" key="1">
    <citation type="submission" date="2011-07" db="EMBL/GenBank/DDBJ databases">
        <title>The complete genome of Cyclobacterium marinum DSM 745.</title>
        <authorList>
            <person name="Lucas S."/>
            <person name="Han J."/>
            <person name="Lapidus A."/>
            <person name="Bruce D."/>
            <person name="Goodwin L."/>
            <person name="Pitluck S."/>
            <person name="Peters L."/>
            <person name="Kyrpides N."/>
            <person name="Mavromatis K."/>
            <person name="Ivanova N."/>
            <person name="Ovchinnikova G."/>
            <person name="Chertkov O."/>
            <person name="Detter J.C."/>
            <person name="Tapia R."/>
            <person name="Han C."/>
            <person name="Land M."/>
            <person name="Hauser L."/>
            <person name="Markowitz V."/>
            <person name="Cheng J.-F."/>
            <person name="Hugenholtz P."/>
            <person name="Woyke T."/>
            <person name="Wu D."/>
            <person name="Tindall B."/>
            <person name="Schuetze A."/>
            <person name="Brambilla E."/>
            <person name="Klenk H.-P."/>
            <person name="Eisen J.A."/>
        </authorList>
    </citation>
    <scope>NUCLEOTIDE SEQUENCE [LARGE SCALE GENOMIC DNA]</scope>
    <source>
        <strain evidence="10">ATCC 25205 / DSM 745 / LMG 13164 / NCIMB 1802</strain>
    </source>
</reference>
<evidence type="ECO:0000256" key="6">
    <source>
        <dbReference type="ARBA" id="ARBA00023316"/>
    </source>
</evidence>
<dbReference type="InterPro" id="IPR005490">
    <property type="entry name" value="LD_TPept_cat_dom"/>
</dbReference>
<dbReference type="Proteomes" id="UP000001635">
    <property type="component" value="Chromosome"/>
</dbReference>
<keyword evidence="4 7" id="KW-0133">Cell shape</keyword>
<evidence type="ECO:0000259" key="8">
    <source>
        <dbReference type="PROSITE" id="PS52029"/>
    </source>
</evidence>
<accession>G0IUI2</accession>
<proteinExistence type="inferred from homology"/>
<dbReference type="InterPro" id="IPR036365">
    <property type="entry name" value="PGBD-like_sf"/>
</dbReference>
<dbReference type="PANTHER" id="PTHR41533:SF2">
    <property type="entry name" value="BLR7131 PROTEIN"/>
    <property type="match status" value="1"/>
</dbReference>
<evidence type="ECO:0000256" key="4">
    <source>
        <dbReference type="ARBA" id="ARBA00022960"/>
    </source>
</evidence>
<dbReference type="SUPFAM" id="SSF141523">
    <property type="entry name" value="L,D-transpeptidase catalytic domain-like"/>
    <property type="match status" value="1"/>
</dbReference>
<dbReference type="CDD" id="cd16913">
    <property type="entry name" value="YkuD_like"/>
    <property type="match status" value="1"/>
</dbReference>
<gene>
    <name evidence="9" type="ordered locus">Cycma_0973</name>
</gene>
<evidence type="ECO:0000313" key="10">
    <source>
        <dbReference type="Proteomes" id="UP000001635"/>
    </source>
</evidence>
<comment type="similarity">
    <text evidence="2">Belongs to the YkuD family.</text>
</comment>
<evidence type="ECO:0000256" key="7">
    <source>
        <dbReference type="PROSITE-ProRule" id="PRU01373"/>
    </source>
</evidence>
<evidence type="ECO:0000256" key="2">
    <source>
        <dbReference type="ARBA" id="ARBA00005992"/>
    </source>
</evidence>
<dbReference type="PANTHER" id="PTHR41533">
    <property type="entry name" value="L,D-TRANSPEPTIDASE HI_1667-RELATED"/>
    <property type="match status" value="1"/>
</dbReference>
<dbReference type="STRING" id="880070.Cycma_0973"/>
<dbReference type="InterPro" id="IPR002477">
    <property type="entry name" value="Peptidoglycan-bd-like"/>
</dbReference>
<keyword evidence="3" id="KW-0808">Transferase</keyword>
<feature type="active site" description="Nucleophile" evidence="7">
    <location>
        <position position="472"/>
    </location>
</feature>
<dbReference type="UniPathway" id="UPA00219"/>
<dbReference type="Gene3D" id="2.40.440.10">
    <property type="entry name" value="L,D-transpeptidase catalytic domain-like"/>
    <property type="match status" value="1"/>
</dbReference>
<dbReference type="PROSITE" id="PS52029">
    <property type="entry name" value="LD_TPASE"/>
    <property type="match status" value="1"/>
</dbReference>
<dbReference type="Gene3D" id="1.10.101.10">
    <property type="entry name" value="PGBD-like superfamily/PGBD"/>
    <property type="match status" value="1"/>
</dbReference>
<dbReference type="eggNOG" id="COG2989">
    <property type="taxonomic scope" value="Bacteria"/>
</dbReference>
<dbReference type="HOGENOM" id="CLU_020360_3_1_10"/>
<protein>
    <submittedName>
        <fullName evidence="9">ErfK/YbiS/YcfS/YnhG family protein</fullName>
    </submittedName>
</protein>
<sequence>MKKAKWYFFLFWFGLMLCLSINAFSQNQLVSGQIRTLIEGDSTYFNIAFDQYPLHSRTALISFYTERSFIPGWSENQQLTCNALELRHLIQNASFDGLLPEDYHLEGLNSFFEKYFSGIPLTPFELAKVDFLLSDAFILYANHIFGGKVHPEHLHNTWEILQKGNEPKVIEKLYLAVSENNVKKQLFSLQPKFAIYPRMRQSMKKYLELEKLISGKNWQKISPKESIEPLQENELIPSIRKRLQLWKDLKPYPLSSGEENIFDSLMLQGVRTFQERNGLHPDGVLGKATIEALNKSPQELIKQVSVNMERLRWLPDTTVQEFILVNIANYSLDYINKKDTLLHSNAIVGKTYRKTPVFNGTMSYLVFSPTWTVPPTILKNDVIPAVKENPNYLQSKNMRILDFSGKEISPSSINWRTVNGDNFKYMVRQDPGPSNALGRVKFMFPNKHNVYIHDTPSRSLFSKEDRALSSGCIRIERPVDLAKLLLSDQEKWTDDLIKEALSDNKERTVSLTRKIPVIILYLTFWTDSRKKEQVRKDIYERDDELYKLMRKPITNQ</sequence>
<keyword evidence="6 7" id="KW-0961">Cell wall biogenesis/degradation</keyword>
<dbReference type="GO" id="GO:0071555">
    <property type="term" value="P:cell wall organization"/>
    <property type="evidence" value="ECO:0007669"/>
    <property type="project" value="UniProtKB-UniRule"/>
</dbReference>
<dbReference type="InterPro" id="IPR052905">
    <property type="entry name" value="LD-transpeptidase_YkuD-like"/>
</dbReference>
<comment type="pathway">
    <text evidence="1 7">Cell wall biogenesis; peptidoglycan biosynthesis.</text>
</comment>
<dbReference type="Pfam" id="PF03734">
    <property type="entry name" value="YkuD"/>
    <property type="match status" value="1"/>
</dbReference>
<keyword evidence="5 7" id="KW-0573">Peptidoglycan synthesis</keyword>
<dbReference type="GO" id="GO:0004180">
    <property type="term" value="F:carboxypeptidase activity"/>
    <property type="evidence" value="ECO:0007669"/>
    <property type="project" value="UniProtKB-ARBA"/>
</dbReference>
<evidence type="ECO:0000256" key="1">
    <source>
        <dbReference type="ARBA" id="ARBA00004752"/>
    </source>
</evidence>
<dbReference type="KEGG" id="cmr:Cycma_0973"/>
<evidence type="ECO:0000256" key="3">
    <source>
        <dbReference type="ARBA" id="ARBA00022679"/>
    </source>
</evidence>
<dbReference type="InterPro" id="IPR036366">
    <property type="entry name" value="PGBDSf"/>
</dbReference>
<feature type="active site" description="Proton donor/acceptor" evidence="7">
    <location>
        <position position="453"/>
    </location>
</feature>
<name>G0IUI2_CYCMS</name>
<dbReference type="Pfam" id="PF01471">
    <property type="entry name" value="PG_binding_1"/>
    <property type="match status" value="1"/>
</dbReference>
<organism evidence="9 10">
    <name type="scientific">Cyclobacterium marinum (strain ATCC 25205 / DSM 745 / LMG 13164 / NCIMB 1802)</name>
    <name type="common">Flectobacillus marinus</name>
    <dbReference type="NCBI Taxonomy" id="880070"/>
    <lineage>
        <taxon>Bacteria</taxon>
        <taxon>Pseudomonadati</taxon>
        <taxon>Bacteroidota</taxon>
        <taxon>Cytophagia</taxon>
        <taxon>Cytophagales</taxon>
        <taxon>Cyclobacteriaceae</taxon>
        <taxon>Cyclobacterium</taxon>
    </lineage>
</organism>
<feature type="domain" description="L,D-TPase catalytic" evidence="8">
    <location>
        <begin position="321"/>
        <end position="520"/>
    </location>
</feature>
<dbReference type="InterPro" id="IPR045380">
    <property type="entry name" value="LD_TPept_scaffold_dom"/>
</dbReference>
<dbReference type="EMBL" id="CP002955">
    <property type="protein sequence ID" value="AEL24745.1"/>
    <property type="molecule type" value="Genomic_DNA"/>
</dbReference>
<dbReference type="Pfam" id="PF20142">
    <property type="entry name" value="Scaffold"/>
    <property type="match status" value="1"/>
</dbReference>
<dbReference type="OrthoDB" id="9778545at2"/>